<keyword evidence="2" id="KW-1185">Reference proteome</keyword>
<comment type="caution">
    <text evidence="1">The sequence shown here is derived from an EMBL/GenBank/DDBJ whole genome shotgun (WGS) entry which is preliminary data.</text>
</comment>
<protein>
    <submittedName>
        <fullName evidence="1">Uncharacterized protein</fullName>
    </submittedName>
</protein>
<dbReference type="AlphaFoldDB" id="A0A927CHJ0"/>
<name>A0A927CHJ0_9BACL</name>
<sequence>MGLVPNTSKQNSAMTPDTQKKRLTSIIFNDPNVINQLAQAEKDLVGCGPAAAGDAALEERLRQQAAARSKAASFLTGGSLTDAALPGAYPSAGACAAKSKL</sequence>
<gene>
    <name evidence="1" type="ORF">IDH45_32620</name>
</gene>
<reference evidence="1" key="1">
    <citation type="submission" date="2020-09" db="EMBL/GenBank/DDBJ databases">
        <title>A novel bacterium of genus Paenibacillus, isolated from South China Sea.</title>
        <authorList>
            <person name="Huang H."/>
            <person name="Mo K."/>
            <person name="Hu Y."/>
        </authorList>
    </citation>
    <scope>NUCLEOTIDE SEQUENCE</scope>
    <source>
        <strain evidence="1">IB182363</strain>
    </source>
</reference>
<accession>A0A927CHJ0</accession>
<evidence type="ECO:0000313" key="1">
    <source>
        <dbReference type="EMBL" id="MBD2866723.1"/>
    </source>
</evidence>
<proteinExistence type="predicted"/>
<organism evidence="1 2">
    <name type="scientific">Paenibacillus oceani</name>
    <dbReference type="NCBI Taxonomy" id="2772510"/>
    <lineage>
        <taxon>Bacteria</taxon>
        <taxon>Bacillati</taxon>
        <taxon>Bacillota</taxon>
        <taxon>Bacilli</taxon>
        <taxon>Bacillales</taxon>
        <taxon>Paenibacillaceae</taxon>
        <taxon>Paenibacillus</taxon>
    </lineage>
</organism>
<dbReference type="EMBL" id="JACXJA010000067">
    <property type="protein sequence ID" value="MBD2866723.1"/>
    <property type="molecule type" value="Genomic_DNA"/>
</dbReference>
<evidence type="ECO:0000313" key="2">
    <source>
        <dbReference type="Proteomes" id="UP000639396"/>
    </source>
</evidence>
<dbReference type="RefSeq" id="WP_190932334.1">
    <property type="nucleotide sequence ID" value="NZ_JACXJA010000067.1"/>
</dbReference>
<dbReference type="Proteomes" id="UP000639396">
    <property type="component" value="Unassembled WGS sequence"/>
</dbReference>